<dbReference type="Pfam" id="PF06736">
    <property type="entry name" value="TMEM175"/>
    <property type="match status" value="1"/>
</dbReference>
<reference evidence="14" key="1">
    <citation type="submission" date="2022-04" db="EMBL/GenBank/DDBJ databases">
        <title>Tomato heritable bacteria conferring resistance against bacterial wilt.</title>
        <authorList>
            <person name="Yin J."/>
        </authorList>
    </citation>
    <scope>NUCLEOTIDE SEQUENCE</scope>
    <source>
        <strain evidence="14">Cra20</strain>
    </source>
</reference>
<dbReference type="EMBL" id="JALMLT010000002">
    <property type="protein sequence ID" value="MDT8758850.1"/>
    <property type="molecule type" value="Genomic_DNA"/>
</dbReference>
<sequence length="211" mass="23499">MGRTSREPELHGPGHALERLIFFSDAVFAIAITLLIIEIHVPEVHAPAGDREFLIALAQLIPNFISFFVSFFVIGSFWAGHHRVFDCARHWSPRIVLPNLVLLCTIAAMPFFTALSSEYYGHRVPVALYSGWMALAALAAIWLQRIVTSPPVVGENVPPEQRALLRLRGYATLLGATTSLIVALFVPVLGQPALITIVFWRLLLQRLNRRA</sequence>
<accession>A0ABU3N2S6</accession>
<feature type="transmembrane region" description="Helical" evidence="13">
    <location>
        <begin position="53"/>
        <end position="75"/>
    </location>
</feature>
<evidence type="ECO:0000256" key="3">
    <source>
        <dbReference type="ARBA" id="ARBA00022448"/>
    </source>
</evidence>
<evidence type="ECO:0000256" key="11">
    <source>
        <dbReference type="ARBA" id="ARBA00023303"/>
    </source>
</evidence>
<dbReference type="PANTHER" id="PTHR31462">
    <property type="entry name" value="ENDOSOMAL/LYSOSOMAL POTASSIUM CHANNEL TMEM175"/>
    <property type="match status" value="1"/>
</dbReference>
<gene>
    <name evidence="14" type="ORF">MZO42_09090</name>
</gene>
<protein>
    <submittedName>
        <fullName evidence="14">TMEM175 family protein</fullName>
    </submittedName>
</protein>
<keyword evidence="3" id="KW-0813">Transport</keyword>
<evidence type="ECO:0000256" key="7">
    <source>
        <dbReference type="ARBA" id="ARBA00022958"/>
    </source>
</evidence>
<keyword evidence="7" id="KW-0630">Potassium</keyword>
<comment type="subcellular location">
    <subcellularLocation>
        <location evidence="1">Membrane</location>
        <topology evidence="1">Multi-pass membrane protein</topology>
    </subcellularLocation>
</comment>
<feature type="transmembrane region" description="Helical" evidence="13">
    <location>
        <begin position="167"/>
        <end position="200"/>
    </location>
</feature>
<evidence type="ECO:0000256" key="1">
    <source>
        <dbReference type="ARBA" id="ARBA00004141"/>
    </source>
</evidence>
<feature type="transmembrane region" description="Helical" evidence="13">
    <location>
        <begin position="127"/>
        <end position="147"/>
    </location>
</feature>
<keyword evidence="4" id="KW-0633">Potassium transport</keyword>
<keyword evidence="10 13" id="KW-0472">Membrane</keyword>
<keyword evidence="8 13" id="KW-1133">Transmembrane helix</keyword>
<keyword evidence="11" id="KW-0407">Ion channel</keyword>
<comment type="caution">
    <text evidence="14">The sequence shown here is derived from an EMBL/GenBank/DDBJ whole genome shotgun (WGS) entry which is preliminary data.</text>
</comment>
<comment type="catalytic activity">
    <reaction evidence="12">
        <text>K(+)(in) = K(+)(out)</text>
        <dbReference type="Rhea" id="RHEA:29463"/>
        <dbReference type="ChEBI" id="CHEBI:29103"/>
    </reaction>
</comment>
<evidence type="ECO:0000256" key="8">
    <source>
        <dbReference type="ARBA" id="ARBA00022989"/>
    </source>
</evidence>
<comment type="similarity">
    <text evidence="2">Belongs to the TMEM175 family.</text>
</comment>
<keyword evidence="9" id="KW-0406">Ion transport</keyword>
<evidence type="ECO:0000256" key="9">
    <source>
        <dbReference type="ARBA" id="ARBA00023065"/>
    </source>
</evidence>
<organism evidence="14">
    <name type="scientific">Sphingomonas psychrotolerans</name>
    <dbReference type="NCBI Taxonomy" id="1327635"/>
    <lineage>
        <taxon>Bacteria</taxon>
        <taxon>Pseudomonadati</taxon>
        <taxon>Pseudomonadota</taxon>
        <taxon>Alphaproteobacteria</taxon>
        <taxon>Sphingomonadales</taxon>
        <taxon>Sphingomonadaceae</taxon>
        <taxon>Sphingomonas</taxon>
    </lineage>
</organism>
<evidence type="ECO:0000256" key="2">
    <source>
        <dbReference type="ARBA" id="ARBA00006920"/>
    </source>
</evidence>
<evidence type="ECO:0000256" key="6">
    <source>
        <dbReference type="ARBA" id="ARBA00022826"/>
    </source>
</evidence>
<keyword evidence="6" id="KW-0631">Potassium channel</keyword>
<evidence type="ECO:0000313" key="14">
    <source>
        <dbReference type="EMBL" id="MDT8758850.1"/>
    </source>
</evidence>
<evidence type="ECO:0000256" key="10">
    <source>
        <dbReference type="ARBA" id="ARBA00023136"/>
    </source>
</evidence>
<evidence type="ECO:0000256" key="4">
    <source>
        <dbReference type="ARBA" id="ARBA00022538"/>
    </source>
</evidence>
<dbReference type="InterPro" id="IPR010617">
    <property type="entry name" value="TMEM175-like"/>
</dbReference>
<evidence type="ECO:0000256" key="12">
    <source>
        <dbReference type="ARBA" id="ARBA00034430"/>
    </source>
</evidence>
<name>A0ABU3N2S6_9SPHN</name>
<dbReference type="PANTHER" id="PTHR31462:SF5">
    <property type="entry name" value="ENDOSOMAL_LYSOSOMAL PROTON CHANNEL TMEM175"/>
    <property type="match status" value="1"/>
</dbReference>
<proteinExistence type="inferred from homology"/>
<evidence type="ECO:0000256" key="13">
    <source>
        <dbReference type="SAM" id="Phobius"/>
    </source>
</evidence>
<feature type="transmembrane region" description="Helical" evidence="13">
    <location>
        <begin position="95"/>
        <end position="115"/>
    </location>
</feature>
<keyword evidence="5 13" id="KW-0812">Transmembrane</keyword>
<feature type="transmembrane region" description="Helical" evidence="13">
    <location>
        <begin position="20"/>
        <end position="41"/>
    </location>
</feature>
<evidence type="ECO:0000256" key="5">
    <source>
        <dbReference type="ARBA" id="ARBA00022692"/>
    </source>
</evidence>